<comment type="caution">
    <text evidence="2">The sequence shown here is derived from an EMBL/GenBank/DDBJ whole genome shotgun (WGS) entry which is preliminary data.</text>
</comment>
<dbReference type="AlphaFoldDB" id="A0A3N6M7F1"/>
<evidence type="ECO:0000313" key="3">
    <source>
        <dbReference type="Proteomes" id="UP000281431"/>
    </source>
</evidence>
<sequence length="160" mass="18665">MDDGLRGFVIRFTVLHVVTYWVVGMMFFQLQPGYEEALAVIETFEHWRDLEDITMVAAVFFGQFVRGALLAVFLYPFYTRFVHARSGWLLLFGLLYGLTFLGSPVFFPETVQVILDGSLRDLLRSLEIGVPEVTVQMLVFSWLLWRWERRVISNHCEMDS</sequence>
<name>A0A3N6M7F1_NATCH</name>
<feature type="transmembrane region" description="Helical" evidence="1">
    <location>
        <begin position="53"/>
        <end position="75"/>
    </location>
</feature>
<feature type="transmembrane region" description="Helical" evidence="1">
    <location>
        <begin position="12"/>
        <end position="30"/>
    </location>
</feature>
<gene>
    <name evidence="2" type="ORF">EA472_12990</name>
</gene>
<feature type="transmembrane region" description="Helical" evidence="1">
    <location>
        <begin position="87"/>
        <end position="108"/>
    </location>
</feature>
<keyword evidence="1" id="KW-1133">Transmembrane helix</keyword>
<feature type="transmembrane region" description="Helical" evidence="1">
    <location>
        <begin position="128"/>
        <end position="145"/>
    </location>
</feature>
<protein>
    <submittedName>
        <fullName evidence="2">Uncharacterized protein</fullName>
    </submittedName>
</protein>
<keyword evidence="1" id="KW-0812">Transmembrane</keyword>
<accession>A0A3N6M7F1</accession>
<keyword evidence="3" id="KW-1185">Reference proteome</keyword>
<reference evidence="2 3" key="1">
    <citation type="submission" date="2018-10" db="EMBL/GenBank/DDBJ databases">
        <title>Natrarchaeobius chitinivorans gen. nov., sp. nov., and Natrarchaeobius haloalkaliphilus sp. nov., alkaliphilic, chitin-utilizing haloarchaea from hypersaline alkaline lakes.</title>
        <authorList>
            <person name="Sorokin D.Y."/>
            <person name="Elcheninov A.G."/>
            <person name="Kostrikina N.A."/>
            <person name="Bale N.J."/>
            <person name="Sinninghe Damste J.S."/>
            <person name="Khijniak T.V."/>
            <person name="Kublanov I.V."/>
            <person name="Toshchakov S.V."/>
        </authorList>
    </citation>
    <scope>NUCLEOTIDE SEQUENCE [LARGE SCALE GENOMIC DNA]</scope>
    <source>
        <strain evidence="2 3">AArcht7</strain>
    </source>
</reference>
<organism evidence="2 3">
    <name type="scientific">Natrarchaeobius chitinivorans</name>
    <dbReference type="NCBI Taxonomy" id="1679083"/>
    <lineage>
        <taxon>Archaea</taxon>
        <taxon>Methanobacteriati</taxon>
        <taxon>Methanobacteriota</taxon>
        <taxon>Stenosarchaea group</taxon>
        <taxon>Halobacteria</taxon>
        <taxon>Halobacteriales</taxon>
        <taxon>Natrialbaceae</taxon>
        <taxon>Natrarchaeobius</taxon>
    </lineage>
</organism>
<evidence type="ECO:0000256" key="1">
    <source>
        <dbReference type="SAM" id="Phobius"/>
    </source>
</evidence>
<dbReference type="Proteomes" id="UP000281431">
    <property type="component" value="Unassembled WGS sequence"/>
</dbReference>
<dbReference type="EMBL" id="REFZ01000008">
    <property type="protein sequence ID" value="RQG99583.1"/>
    <property type="molecule type" value="Genomic_DNA"/>
</dbReference>
<keyword evidence="1" id="KW-0472">Membrane</keyword>
<evidence type="ECO:0000313" key="2">
    <source>
        <dbReference type="EMBL" id="RQG99583.1"/>
    </source>
</evidence>
<proteinExistence type="predicted"/>